<dbReference type="EC" id="2.6.1.9" evidence="9"/>
<feature type="modified residue" description="N6-(pyridoxal phosphate)lysine" evidence="9">
    <location>
        <position position="221"/>
    </location>
</feature>
<keyword evidence="6 9" id="KW-0808">Transferase</keyword>
<dbReference type="GO" id="GO:0030170">
    <property type="term" value="F:pyridoxal phosphate binding"/>
    <property type="evidence" value="ECO:0007669"/>
    <property type="project" value="InterPro"/>
</dbReference>
<evidence type="ECO:0000256" key="5">
    <source>
        <dbReference type="ARBA" id="ARBA00022576"/>
    </source>
</evidence>
<dbReference type="Pfam" id="PF00155">
    <property type="entry name" value="Aminotran_1_2"/>
    <property type="match status" value="1"/>
</dbReference>
<dbReference type="InterPro" id="IPR015421">
    <property type="entry name" value="PyrdxlP-dep_Trfase_major"/>
</dbReference>
<evidence type="ECO:0000313" key="12">
    <source>
        <dbReference type="Proteomes" id="UP000002931"/>
    </source>
</evidence>
<comment type="similarity">
    <text evidence="3 9">Belongs to the class-II pyridoxal-phosphate-dependent aminotransferase family. Histidinol-phosphate aminotransferase subfamily.</text>
</comment>
<dbReference type="InterPro" id="IPR050106">
    <property type="entry name" value="HistidinolP_aminotransfase"/>
</dbReference>
<comment type="pathway">
    <text evidence="2 9">Amino-acid biosynthesis; L-histidine biosynthesis; L-histidine from 5-phospho-alpha-D-ribose 1-diphosphate: step 7/9.</text>
</comment>
<comment type="catalytic activity">
    <reaction evidence="8 9">
        <text>L-histidinol phosphate + 2-oxoglutarate = 3-(imidazol-4-yl)-2-oxopropyl phosphate + L-glutamate</text>
        <dbReference type="Rhea" id="RHEA:23744"/>
        <dbReference type="ChEBI" id="CHEBI:16810"/>
        <dbReference type="ChEBI" id="CHEBI:29985"/>
        <dbReference type="ChEBI" id="CHEBI:57766"/>
        <dbReference type="ChEBI" id="CHEBI:57980"/>
        <dbReference type="EC" id="2.6.1.9"/>
    </reaction>
</comment>
<dbReference type="NCBIfam" id="TIGR01141">
    <property type="entry name" value="hisC"/>
    <property type="match status" value="1"/>
</dbReference>
<evidence type="ECO:0000256" key="2">
    <source>
        <dbReference type="ARBA" id="ARBA00005011"/>
    </source>
</evidence>
<dbReference type="EMBL" id="AAMT01000009">
    <property type="protein sequence ID" value="EAQ12193.1"/>
    <property type="molecule type" value="Genomic_DNA"/>
</dbReference>
<accession>A3VHK2</accession>
<keyword evidence="7 9" id="KW-0663">Pyridoxal phosphate</keyword>
<protein>
    <recommendedName>
        <fullName evidence="9">Histidinol-phosphate aminotransferase</fullName>
        <ecNumber evidence="9">2.6.1.9</ecNumber>
    </recommendedName>
    <alternativeName>
        <fullName evidence="9">Imidazole acetol-phosphate transaminase</fullName>
    </alternativeName>
</protein>
<comment type="cofactor">
    <cofactor evidence="1 9">
        <name>pyridoxal 5'-phosphate</name>
        <dbReference type="ChEBI" id="CHEBI:597326"/>
    </cofactor>
</comment>
<comment type="subunit">
    <text evidence="4 9">Homodimer.</text>
</comment>
<dbReference type="Proteomes" id="UP000002931">
    <property type="component" value="Unassembled WGS sequence"/>
</dbReference>
<keyword evidence="5 9" id="KW-0032">Aminotransferase</keyword>
<dbReference type="InterPro" id="IPR004839">
    <property type="entry name" value="Aminotransferase_I/II_large"/>
</dbReference>
<dbReference type="CDD" id="cd00609">
    <property type="entry name" value="AAT_like"/>
    <property type="match status" value="1"/>
</dbReference>
<dbReference type="InterPro" id="IPR005861">
    <property type="entry name" value="HisP_aminotrans"/>
</dbReference>
<evidence type="ECO:0000256" key="7">
    <source>
        <dbReference type="ARBA" id="ARBA00022898"/>
    </source>
</evidence>
<evidence type="ECO:0000256" key="1">
    <source>
        <dbReference type="ARBA" id="ARBA00001933"/>
    </source>
</evidence>
<proteinExistence type="inferred from homology"/>
<dbReference type="InterPro" id="IPR015424">
    <property type="entry name" value="PyrdxlP-dep_Trfase"/>
</dbReference>
<organism evidence="11 12">
    <name type="scientific">Maritimibacter alkaliphilus HTCC2654</name>
    <dbReference type="NCBI Taxonomy" id="314271"/>
    <lineage>
        <taxon>Bacteria</taxon>
        <taxon>Pseudomonadati</taxon>
        <taxon>Pseudomonadota</taxon>
        <taxon>Alphaproteobacteria</taxon>
        <taxon>Rhodobacterales</taxon>
        <taxon>Roseobacteraceae</taxon>
        <taxon>Maritimibacter</taxon>
    </lineage>
</organism>
<evidence type="ECO:0000256" key="6">
    <source>
        <dbReference type="ARBA" id="ARBA00022679"/>
    </source>
</evidence>
<dbReference type="UniPathway" id="UPA00031">
    <property type="reaction ID" value="UER00012"/>
</dbReference>
<evidence type="ECO:0000256" key="4">
    <source>
        <dbReference type="ARBA" id="ARBA00011738"/>
    </source>
</evidence>
<dbReference type="PANTHER" id="PTHR43643:SF3">
    <property type="entry name" value="HISTIDINOL-PHOSPHATE AMINOTRANSFERASE"/>
    <property type="match status" value="1"/>
</dbReference>
<evidence type="ECO:0000313" key="11">
    <source>
        <dbReference type="EMBL" id="EAQ12193.1"/>
    </source>
</evidence>
<dbReference type="SUPFAM" id="SSF53383">
    <property type="entry name" value="PLP-dependent transferases"/>
    <property type="match status" value="1"/>
</dbReference>
<dbReference type="eggNOG" id="COG0079">
    <property type="taxonomic scope" value="Bacteria"/>
</dbReference>
<dbReference type="InterPro" id="IPR015422">
    <property type="entry name" value="PyrdxlP-dep_Trfase_small"/>
</dbReference>
<feature type="domain" description="Aminotransferase class I/classII large" evidence="10">
    <location>
        <begin position="31"/>
        <end position="354"/>
    </location>
</feature>
<evidence type="ECO:0000256" key="8">
    <source>
        <dbReference type="ARBA" id="ARBA00047481"/>
    </source>
</evidence>
<comment type="caution">
    <text evidence="11">The sequence shown here is derived from an EMBL/GenBank/DDBJ whole genome shotgun (WGS) entry which is preliminary data.</text>
</comment>
<dbReference type="AlphaFoldDB" id="A3VHK2"/>
<dbReference type="Gene3D" id="3.90.1150.10">
    <property type="entry name" value="Aspartate Aminotransferase, domain 1"/>
    <property type="match status" value="1"/>
</dbReference>
<dbReference type="GO" id="GO:0004400">
    <property type="term" value="F:histidinol-phosphate transaminase activity"/>
    <property type="evidence" value="ECO:0007669"/>
    <property type="project" value="UniProtKB-UniRule"/>
</dbReference>
<gene>
    <name evidence="9" type="primary">hisC</name>
    <name evidence="11" type="ORF">RB2654_08307</name>
</gene>
<evidence type="ECO:0000259" key="10">
    <source>
        <dbReference type="Pfam" id="PF00155"/>
    </source>
</evidence>
<keyword evidence="9" id="KW-0368">Histidine biosynthesis</keyword>
<reference evidence="11 12" key="1">
    <citation type="journal article" date="2010" name="J. Bacteriol.">
        <title>Genome sequences of Pelagibaca bermudensis HTCC2601T and Maritimibacter alkaliphilus HTCC2654T, the type strains of two marine Roseobacter genera.</title>
        <authorList>
            <person name="Thrash J.C."/>
            <person name="Cho J.C."/>
            <person name="Ferriera S."/>
            <person name="Johnson J."/>
            <person name="Vergin K.L."/>
            <person name="Giovannoni S.J."/>
        </authorList>
    </citation>
    <scope>NUCLEOTIDE SEQUENCE [LARGE SCALE GENOMIC DNA]</scope>
    <source>
        <strain evidence="11 12">HTCC2654</strain>
    </source>
</reference>
<dbReference type="PANTHER" id="PTHR43643">
    <property type="entry name" value="HISTIDINOL-PHOSPHATE AMINOTRANSFERASE 2"/>
    <property type="match status" value="1"/>
</dbReference>
<dbReference type="GO" id="GO:0000105">
    <property type="term" value="P:L-histidine biosynthetic process"/>
    <property type="evidence" value="ECO:0007669"/>
    <property type="project" value="UniProtKB-UniRule"/>
</dbReference>
<name>A3VHK2_9RHOB</name>
<evidence type="ECO:0000256" key="9">
    <source>
        <dbReference type="HAMAP-Rule" id="MF_01023"/>
    </source>
</evidence>
<dbReference type="STRING" id="314271.RB2654_08307"/>
<dbReference type="Gene3D" id="3.40.640.10">
    <property type="entry name" value="Type I PLP-dependent aspartate aminotransferase-like (Major domain)"/>
    <property type="match status" value="1"/>
</dbReference>
<keyword evidence="12" id="KW-1185">Reference proteome</keyword>
<sequence length="367" mass="39988">MEMTKTPKPQPGIMDIKLYESGASKVDGVDNVVKLSSNENPLGPSEKAIEAYGRSGHYLHRYPNTDHASLRFAIGEVHGLDPERIICGVGSDEIITFLCQAYAGPRDEVIYTEHGFSMYKISARAAGAKPVEVPERERVVDVDQILRAVTAKTRIVFIANPANPTGTMVGQKELARLARELPGNVVLVLDGAYAEYVEGFDGGASLVERHPNVVMTRTFSKIYGLGGLRIGWGYAQKEVIDVLNRIRGPFNLSSTQLAVAEAAVRDRAHVDKCRAENARLRAWMAEALAEHGVPSDTSCANFVLARFTDEKEADAVDNYLKANGIIVRKVAGYKLPHCLRITVGDEPSCRRVAHLIGEFKGSVADAG</sequence>
<dbReference type="HAMAP" id="MF_01023">
    <property type="entry name" value="HisC_aminotrans_2"/>
    <property type="match status" value="1"/>
</dbReference>
<keyword evidence="9" id="KW-0028">Amino-acid biosynthesis</keyword>
<evidence type="ECO:0000256" key="3">
    <source>
        <dbReference type="ARBA" id="ARBA00007970"/>
    </source>
</evidence>
<dbReference type="HOGENOM" id="CLU_017584_3_3_5"/>